<evidence type="ECO:0000313" key="2">
    <source>
        <dbReference type="EMBL" id="SVA82652.1"/>
    </source>
</evidence>
<reference evidence="2" key="1">
    <citation type="submission" date="2018-05" db="EMBL/GenBank/DDBJ databases">
        <authorList>
            <person name="Lanie J.A."/>
            <person name="Ng W.-L."/>
            <person name="Kazmierczak K.M."/>
            <person name="Andrzejewski T.M."/>
            <person name="Davidsen T.M."/>
            <person name="Wayne K.J."/>
            <person name="Tettelin H."/>
            <person name="Glass J.I."/>
            <person name="Rusch D."/>
            <person name="Podicherti R."/>
            <person name="Tsui H.-C.T."/>
            <person name="Winkler M.E."/>
        </authorList>
    </citation>
    <scope>NUCLEOTIDE SEQUENCE</scope>
</reference>
<dbReference type="EMBL" id="UINC01019511">
    <property type="protein sequence ID" value="SVA82652.1"/>
    <property type="molecule type" value="Genomic_DNA"/>
</dbReference>
<feature type="transmembrane region" description="Helical" evidence="1">
    <location>
        <begin position="142"/>
        <end position="159"/>
    </location>
</feature>
<feature type="non-terminal residue" evidence="2">
    <location>
        <position position="1"/>
    </location>
</feature>
<feature type="transmembrane region" description="Helical" evidence="1">
    <location>
        <begin position="171"/>
        <end position="195"/>
    </location>
</feature>
<feature type="transmembrane region" description="Helical" evidence="1">
    <location>
        <begin position="42"/>
        <end position="63"/>
    </location>
</feature>
<evidence type="ECO:0000256" key="1">
    <source>
        <dbReference type="SAM" id="Phobius"/>
    </source>
</evidence>
<accession>A0A381Z187</accession>
<feature type="transmembrane region" description="Helical" evidence="1">
    <location>
        <begin position="20"/>
        <end position="36"/>
    </location>
</feature>
<protein>
    <recommendedName>
        <fullName evidence="3">DUF389 domain-containing protein</fullName>
    </recommendedName>
</protein>
<organism evidence="2">
    <name type="scientific">marine metagenome</name>
    <dbReference type="NCBI Taxonomy" id="408172"/>
    <lineage>
        <taxon>unclassified sequences</taxon>
        <taxon>metagenomes</taxon>
        <taxon>ecological metagenomes</taxon>
    </lineage>
</organism>
<feature type="transmembrane region" description="Helical" evidence="1">
    <location>
        <begin position="70"/>
        <end position="96"/>
    </location>
</feature>
<dbReference type="Pfam" id="PF04087">
    <property type="entry name" value="DUF389"/>
    <property type="match status" value="1"/>
</dbReference>
<keyword evidence="1" id="KW-0472">Membrane</keyword>
<dbReference type="AlphaFoldDB" id="A0A381Z187"/>
<evidence type="ECO:0008006" key="3">
    <source>
        <dbReference type="Google" id="ProtNLM"/>
    </source>
</evidence>
<keyword evidence="1" id="KW-1133">Transmembrane helix</keyword>
<gene>
    <name evidence="2" type="ORF">METZ01_LOCUS135506</name>
</gene>
<sequence length="213" mass="22854">MTLKNCLYKTSHNKVTKQDYLFVFLASIISACGFALNSETVVIGSMLISPVLKPLINLAISLLRGQYSTLYLSLLHLVGMIVLVILIGGGLAVFFYRVFPTLRKTFNDALEEEDNLEASSEAKTILGRVGSLIQTDKGLPTTGFWFILLIAIAGGILLARTHCTDEADITTAIIGTGISTSVLPPIIAGAMLFAMGSEHSIQKFGNGLALSMI</sequence>
<proteinExistence type="predicted"/>
<dbReference type="PANTHER" id="PTHR20992:SF9">
    <property type="entry name" value="AT15442P-RELATED"/>
    <property type="match status" value="1"/>
</dbReference>
<name>A0A381Z187_9ZZZZ</name>
<dbReference type="PANTHER" id="PTHR20992">
    <property type="entry name" value="AT15442P-RELATED"/>
    <property type="match status" value="1"/>
</dbReference>
<feature type="non-terminal residue" evidence="2">
    <location>
        <position position="213"/>
    </location>
</feature>
<dbReference type="InterPro" id="IPR005240">
    <property type="entry name" value="DUF389"/>
</dbReference>
<keyword evidence="1" id="KW-0812">Transmembrane</keyword>
<dbReference type="PROSITE" id="PS51257">
    <property type="entry name" value="PROKAR_LIPOPROTEIN"/>
    <property type="match status" value="1"/>
</dbReference>